<dbReference type="EMBL" id="CATQJL010000223">
    <property type="protein sequence ID" value="CAJ0600400.1"/>
    <property type="molecule type" value="Genomic_DNA"/>
</dbReference>
<name>A0AA36GXV9_CYLNA</name>
<accession>A0AA36GXV9</accession>
<dbReference type="AlphaFoldDB" id="A0AA36GXV9"/>
<protein>
    <submittedName>
        <fullName evidence="1">Uncharacterized protein</fullName>
    </submittedName>
</protein>
<keyword evidence="2" id="KW-1185">Reference proteome</keyword>
<dbReference type="Proteomes" id="UP001176961">
    <property type="component" value="Unassembled WGS sequence"/>
</dbReference>
<comment type="caution">
    <text evidence="1">The sequence shown here is derived from an EMBL/GenBank/DDBJ whole genome shotgun (WGS) entry which is preliminary data.</text>
</comment>
<proteinExistence type="predicted"/>
<sequence length="119" mass="14332">MAWNRKKDLIGLRKYLIGEDRDQRVIKWWNTVNGAIFLPKHLHRRLPALHRPSMLETHDAYSMCREFLDYLKSTWYEGPFKDMWNKWQVADTRTTNAAEAFHRLLGTLLQGKYPPWRNC</sequence>
<gene>
    <name evidence="1" type="ORF">CYNAS_LOCUS12383</name>
</gene>
<evidence type="ECO:0000313" key="2">
    <source>
        <dbReference type="Proteomes" id="UP001176961"/>
    </source>
</evidence>
<reference evidence="1" key="1">
    <citation type="submission" date="2023-07" db="EMBL/GenBank/DDBJ databases">
        <authorList>
            <consortium name="CYATHOMIX"/>
        </authorList>
    </citation>
    <scope>NUCLEOTIDE SEQUENCE</scope>
    <source>
        <strain evidence="1">N/A</strain>
    </source>
</reference>
<evidence type="ECO:0000313" key="1">
    <source>
        <dbReference type="EMBL" id="CAJ0600400.1"/>
    </source>
</evidence>
<organism evidence="1 2">
    <name type="scientific">Cylicocyclus nassatus</name>
    <name type="common">Nematode worm</name>
    <dbReference type="NCBI Taxonomy" id="53992"/>
    <lineage>
        <taxon>Eukaryota</taxon>
        <taxon>Metazoa</taxon>
        <taxon>Ecdysozoa</taxon>
        <taxon>Nematoda</taxon>
        <taxon>Chromadorea</taxon>
        <taxon>Rhabditida</taxon>
        <taxon>Rhabditina</taxon>
        <taxon>Rhabditomorpha</taxon>
        <taxon>Strongyloidea</taxon>
        <taxon>Strongylidae</taxon>
        <taxon>Cylicocyclus</taxon>
    </lineage>
</organism>